<dbReference type="eggNOG" id="ENOG5032MQA">
    <property type="taxonomic scope" value="Bacteria"/>
</dbReference>
<dbReference type="AlphaFoldDB" id="A0A068T0V2"/>
<dbReference type="Proteomes" id="UP000028181">
    <property type="component" value="Plasmid pHAMBI540a"/>
</dbReference>
<name>A0A068T0V2_NEOGA</name>
<protein>
    <submittedName>
        <fullName evidence="1">Uncharacterized protein</fullName>
    </submittedName>
</protein>
<reference evidence="2" key="1">
    <citation type="journal article" date="2014" name="BMC Genomics">
        <title>Genome sequencing of two Neorhizobium galegae strains reveals a noeT gene responsible for the unusual acetylation of the nodulation factors.</title>
        <authorList>
            <person name="Osterman J."/>
            <person name="Marsh J."/>
            <person name="Laine P.K."/>
            <person name="Zeng Z."/>
            <person name="Alatalo E."/>
            <person name="Sullivan J.T."/>
            <person name="Young J.P."/>
            <person name="Thomas-Oates J."/>
            <person name="Paulin L."/>
            <person name="Lindstrom K."/>
        </authorList>
    </citation>
    <scope>NUCLEOTIDE SEQUENCE [LARGE SCALE GENOMIC DNA]</scope>
    <source>
        <strain evidence="2">HAMBI 540</strain>
    </source>
</reference>
<dbReference type="EMBL" id="HG938354">
    <property type="protein sequence ID" value="CDN51681.1"/>
    <property type="molecule type" value="Genomic_DNA"/>
</dbReference>
<proteinExistence type="predicted"/>
<evidence type="ECO:0000313" key="1">
    <source>
        <dbReference type="EMBL" id="CDN51681.1"/>
    </source>
</evidence>
<geneLocation type="plasmid" evidence="2">
    <name>II</name>
</geneLocation>
<dbReference type="KEGG" id="ngg:RG540_PA10050"/>
<evidence type="ECO:0000313" key="2">
    <source>
        <dbReference type="Proteomes" id="UP000028181"/>
    </source>
</evidence>
<keyword evidence="1" id="KW-0614">Plasmid</keyword>
<sequence length="72" mass="8295">MIWGERMLIKHVQVLDPIEPDDLSMLQRVFDQACSVRGFQKQTPEAVEVAILIVSLYQHGVLNERQLTVMVM</sequence>
<organism evidence="1 2">
    <name type="scientific">Neorhizobium galegae bv. orientalis str. HAMBI 540</name>
    <dbReference type="NCBI Taxonomy" id="1028800"/>
    <lineage>
        <taxon>Bacteria</taxon>
        <taxon>Pseudomonadati</taxon>
        <taxon>Pseudomonadota</taxon>
        <taxon>Alphaproteobacteria</taxon>
        <taxon>Hyphomicrobiales</taxon>
        <taxon>Rhizobiaceae</taxon>
        <taxon>Rhizobium/Agrobacterium group</taxon>
        <taxon>Neorhizobium</taxon>
    </lineage>
</organism>
<gene>
    <name evidence="1" type="ORF">RG540_PA10050</name>
</gene>
<accession>A0A068T0V2</accession>
<dbReference type="HOGENOM" id="CLU_2718217_0_0_5"/>
<dbReference type="PATRIC" id="fig|1028800.3.peg.5640"/>
<keyword evidence="2" id="KW-1185">Reference proteome</keyword>